<evidence type="ECO:0000259" key="4">
    <source>
        <dbReference type="PROSITE" id="PS50835"/>
    </source>
</evidence>
<keyword evidence="3" id="KW-1280">Immunoglobulin</keyword>
<name>A0A8D0DI93_SALMN</name>
<dbReference type="GO" id="GO:0005576">
    <property type="term" value="C:extracellular region"/>
    <property type="evidence" value="ECO:0007669"/>
    <property type="project" value="UniProtKB-ARBA"/>
</dbReference>
<reference evidence="5" key="1">
    <citation type="submission" date="2025-08" db="UniProtKB">
        <authorList>
            <consortium name="Ensembl"/>
        </authorList>
    </citation>
    <scope>IDENTIFICATION</scope>
</reference>
<dbReference type="Gene3D" id="2.60.40.10">
    <property type="entry name" value="Immunoglobulins"/>
    <property type="match status" value="1"/>
</dbReference>
<dbReference type="OMA" id="TEDAAMY"/>
<proteinExistence type="predicted"/>
<keyword evidence="6" id="KW-1185">Reference proteome</keyword>
<evidence type="ECO:0000313" key="5">
    <source>
        <dbReference type="Ensembl" id="ENSSMRP00000006074.1"/>
    </source>
</evidence>
<dbReference type="PROSITE" id="PS50835">
    <property type="entry name" value="IG_LIKE"/>
    <property type="match status" value="1"/>
</dbReference>
<keyword evidence="2" id="KW-1064">Adaptive immunity</keyword>
<dbReference type="InterPro" id="IPR050199">
    <property type="entry name" value="IgHV"/>
</dbReference>
<reference evidence="5" key="2">
    <citation type="submission" date="2025-09" db="UniProtKB">
        <authorList>
            <consortium name="Ensembl"/>
        </authorList>
    </citation>
    <scope>IDENTIFICATION</scope>
</reference>
<dbReference type="GO" id="GO:0002250">
    <property type="term" value="P:adaptive immune response"/>
    <property type="evidence" value="ECO:0007669"/>
    <property type="project" value="UniProtKB-KW"/>
</dbReference>
<dbReference type="GO" id="GO:0019814">
    <property type="term" value="C:immunoglobulin complex"/>
    <property type="evidence" value="ECO:0007669"/>
    <property type="project" value="UniProtKB-KW"/>
</dbReference>
<dbReference type="SUPFAM" id="SSF48726">
    <property type="entry name" value="Immunoglobulin"/>
    <property type="match status" value="1"/>
</dbReference>
<dbReference type="GeneTree" id="ENSGT01150000287008"/>
<dbReference type="FunFam" id="2.60.40.10:FF:001878">
    <property type="entry name" value="Immunoglobulin heavy variable 1-4"/>
    <property type="match status" value="1"/>
</dbReference>
<dbReference type="InterPro" id="IPR036179">
    <property type="entry name" value="Ig-like_dom_sf"/>
</dbReference>
<dbReference type="Proteomes" id="UP000694421">
    <property type="component" value="Unplaced"/>
</dbReference>
<evidence type="ECO:0000313" key="6">
    <source>
        <dbReference type="Proteomes" id="UP000694421"/>
    </source>
</evidence>
<keyword evidence="1" id="KW-0391">Immunity</keyword>
<protein>
    <recommendedName>
        <fullName evidence="4">Ig-like domain-containing protein</fullName>
    </recommendedName>
</protein>
<dbReference type="PANTHER" id="PTHR23266">
    <property type="entry name" value="IMMUNOGLOBULIN HEAVY CHAIN"/>
    <property type="match status" value="1"/>
</dbReference>
<feature type="domain" description="Ig-like" evidence="4">
    <location>
        <begin position="23"/>
        <end position="108"/>
    </location>
</feature>
<dbReference type="InterPro" id="IPR013106">
    <property type="entry name" value="Ig_V-set"/>
</dbReference>
<dbReference type="InterPro" id="IPR007110">
    <property type="entry name" value="Ig-like_dom"/>
</dbReference>
<evidence type="ECO:0000256" key="2">
    <source>
        <dbReference type="ARBA" id="ARBA00023130"/>
    </source>
</evidence>
<evidence type="ECO:0000256" key="1">
    <source>
        <dbReference type="ARBA" id="ARBA00022859"/>
    </source>
</evidence>
<dbReference type="Pfam" id="PF07686">
    <property type="entry name" value="V-set"/>
    <property type="match status" value="1"/>
</dbReference>
<accession>A0A8D0DI93</accession>
<dbReference type="Ensembl" id="ENSSMRT00000007099.1">
    <property type="protein sequence ID" value="ENSSMRP00000006074.1"/>
    <property type="gene ID" value="ENSSMRG00000004882.1"/>
</dbReference>
<dbReference type="SMART" id="SM00406">
    <property type="entry name" value="IGv"/>
    <property type="match status" value="1"/>
</dbReference>
<dbReference type="AlphaFoldDB" id="A0A8D0DI93"/>
<evidence type="ECO:0000256" key="3">
    <source>
        <dbReference type="ARBA" id="ARBA00043265"/>
    </source>
</evidence>
<dbReference type="InterPro" id="IPR013783">
    <property type="entry name" value="Ig-like_fold"/>
</dbReference>
<sequence length="108" mass="11943">MARVWWVSHITLTESGGGVKTPGETLRLTCTVTGLSLTSNDVNWIRQAPGKDLEWAGVIWAGGSIYYNTALRGRITITRDTSKSQVFLQLTGLKTEDAAMYYCARETQ</sequence>
<organism evidence="5 6">
    <name type="scientific">Salvator merianae</name>
    <name type="common">Argentine black and white tegu</name>
    <name type="synonym">Tupinambis merianae</name>
    <dbReference type="NCBI Taxonomy" id="96440"/>
    <lineage>
        <taxon>Eukaryota</taxon>
        <taxon>Metazoa</taxon>
        <taxon>Chordata</taxon>
        <taxon>Craniata</taxon>
        <taxon>Vertebrata</taxon>
        <taxon>Euteleostomi</taxon>
        <taxon>Lepidosauria</taxon>
        <taxon>Squamata</taxon>
        <taxon>Bifurcata</taxon>
        <taxon>Unidentata</taxon>
        <taxon>Episquamata</taxon>
        <taxon>Laterata</taxon>
        <taxon>Teiioidea</taxon>
        <taxon>Teiidae</taxon>
        <taxon>Salvator</taxon>
    </lineage>
</organism>